<keyword evidence="2" id="KW-1185">Reference proteome</keyword>
<dbReference type="GeneID" id="69021818"/>
<reference evidence="1" key="1">
    <citation type="journal article" date="2020" name="Phytopathology">
        <title>Genome sequence and comparative analysis of Colletotrichum gloeosporioides isolated from Liriodendron leaves.</title>
        <authorList>
            <person name="Fu F.F."/>
            <person name="Hao Z."/>
            <person name="Wang P."/>
            <person name="Lu Y."/>
            <person name="Xue L.J."/>
            <person name="Wei G."/>
            <person name="Tian Y."/>
            <person name="Baishi H."/>
            <person name="Xu H."/>
            <person name="Shi J."/>
            <person name="Cheng T."/>
            <person name="Wang G."/>
            <person name="Yi Y."/>
            <person name="Chen J."/>
        </authorList>
    </citation>
    <scope>NUCLEOTIDE SEQUENCE</scope>
    <source>
        <strain evidence="1">Lc1</strain>
    </source>
</reference>
<comment type="caution">
    <text evidence="1">The sequence shown here is derived from an EMBL/GenBank/DDBJ whole genome shotgun (WGS) entry which is preliminary data.</text>
</comment>
<evidence type="ECO:0000313" key="1">
    <source>
        <dbReference type="EMBL" id="KAF3801495.1"/>
    </source>
</evidence>
<dbReference type="InterPro" id="IPR053008">
    <property type="entry name" value="Phomopsin_biosynth_assoc"/>
</dbReference>
<dbReference type="PANTHER" id="PTHR35896">
    <property type="entry name" value="IG-LIKE DOMAIN-CONTAINING PROTEIN"/>
    <property type="match status" value="1"/>
</dbReference>
<dbReference type="RefSeq" id="XP_045260654.1">
    <property type="nucleotide sequence ID" value="XM_045414532.1"/>
</dbReference>
<name>A0A8H4CCG9_COLGL</name>
<dbReference type="AlphaFoldDB" id="A0A8H4CCG9"/>
<feature type="non-terminal residue" evidence="1">
    <location>
        <position position="1"/>
    </location>
</feature>
<sequence length="146" mass="16743">HVSVWLPPTCYDRAVAEKSESNFTDLYPAAAGRTTFPLFWDAAMTRRATLEDVMLTAFENIENDEVDFYVAWEFHRAHCLHLWRLTVSAMHRLDRGEKDVGVYYRCVDPEHAWHCNKIMINGDTRDPDDITSIAPGVGKCVVLNRA</sequence>
<protein>
    <submittedName>
        <fullName evidence="1">Uncharacterized protein</fullName>
    </submittedName>
</protein>
<organism evidence="1 2">
    <name type="scientific">Colletotrichum gloeosporioides</name>
    <name type="common">Anthracnose fungus</name>
    <name type="synonym">Glomerella cingulata</name>
    <dbReference type="NCBI Taxonomy" id="474922"/>
    <lineage>
        <taxon>Eukaryota</taxon>
        <taxon>Fungi</taxon>
        <taxon>Dikarya</taxon>
        <taxon>Ascomycota</taxon>
        <taxon>Pezizomycotina</taxon>
        <taxon>Sordariomycetes</taxon>
        <taxon>Hypocreomycetidae</taxon>
        <taxon>Glomerellales</taxon>
        <taxon>Glomerellaceae</taxon>
        <taxon>Colletotrichum</taxon>
        <taxon>Colletotrichum gloeosporioides species complex</taxon>
    </lineage>
</organism>
<accession>A0A8H4CCG9</accession>
<evidence type="ECO:0000313" key="2">
    <source>
        <dbReference type="Proteomes" id="UP000613401"/>
    </source>
</evidence>
<dbReference type="Proteomes" id="UP000613401">
    <property type="component" value="Unassembled WGS sequence"/>
</dbReference>
<dbReference type="PANTHER" id="PTHR35896:SF3">
    <property type="entry name" value="MAJOR FACILITATOR SUPERFAMILY TRANSPORTER"/>
    <property type="match status" value="1"/>
</dbReference>
<reference evidence="1" key="2">
    <citation type="submission" date="2020-03" db="EMBL/GenBank/DDBJ databases">
        <authorList>
            <person name="Fu F.-F."/>
            <person name="Chen J."/>
        </authorList>
    </citation>
    <scope>NUCLEOTIDE SEQUENCE</scope>
    <source>
        <strain evidence="1">Lc1</strain>
    </source>
</reference>
<gene>
    <name evidence="1" type="ORF">GCG54_00014709</name>
</gene>
<dbReference type="EMBL" id="WVTB01000066">
    <property type="protein sequence ID" value="KAF3801495.1"/>
    <property type="molecule type" value="Genomic_DNA"/>
</dbReference>
<proteinExistence type="predicted"/>